<dbReference type="GO" id="GO:0016779">
    <property type="term" value="F:nucleotidyltransferase activity"/>
    <property type="evidence" value="ECO:0007669"/>
    <property type="project" value="UniProtKB-KW"/>
</dbReference>
<dbReference type="SUPFAM" id="SSF53448">
    <property type="entry name" value="Nucleotide-diphospho-sugar transferases"/>
    <property type="match status" value="1"/>
</dbReference>
<evidence type="ECO:0000256" key="2">
    <source>
        <dbReference type="ARBA" id="ARBA00022695"/>
    </source>
</evidence>
<name>A0A0F9LBC6_9ZZZZ</name>
<dbReference type="AlphaFoldDB" id="A0A0F9LBC6"/>
<sequence>HVDPHHPSVWDFFPFRDRAAGRHSVLRLLGVGIQRIVIVTGHLAEQFEHLQTRYGQTVQLVHNPHFADSGSMYSLYCARHCVDEAFLLLESDLIYERRALTTLLEYPEDNVVLLSGFTKSSDEVFVQTNSGCLVAMSKDRDSLGPHVAGELVGISKISQRLYRVMLQKAVERFHTTRHMDYETDCLVAAARVIPVNCHVVEDLAWSEMDDEWQLIRARDKVYPAILQRDNQTAPIARESGQDGRRLRNLRAALSDRAGAAVLAREGTKNPQ</sequence>
<dbReference type="PANTHER" id="PTHR43584:SF5">
    <property type="entry name" value="PROTEIN LICC"/>
    <property type="match status" value="1"/>
</dbReference>
<feature type="non-terminal residue" evidence="3">
    <location>
        <position position="1"/>
    </location>
</feature>
<gene>
    <name evidence="3" type="ORF">LCGC14_1532670</name>
</gene>
<evidence type="ECO:0000256" key="1">
    <source>
        <dbReference type="ARBA" id="ARBA00022679"/>
    </source>
</evidence>
<protein>
    <recommendedName>
        <fullName evidence="4">MobA-like NTP transferase domain-containing protein</fullName>
    </recommendedName>
</protein>
<dbReference type="InterPro" id="IPR050065">
    <property type="entry name" value="GlmU-like"/>
</dbReference>
<organism evidence="3">
    <name type="scientific">marine sediment metagenome</name>
    <dbReference type="NCBI Taxonomy" id="412755"/>
    <lineage>
        <taxon>unclassified sequences</taxon>
        <taxon>metagenomes</taxon>
        <taxon>ecological metagenomes</taxon>
    </lineage>
</organism>
<evidence type="ECO:0000313" key="3">
    <source>
        <dbReference type="EMBL" id="KKM61340.1"/>
    </source>
</evidence>
<keyword evidence="1" id="KW-0808">Transferase</keyword>
<proteinExistence type="predicted"/>
<dbReference type="InterPro" id="IPR029044">
    <property type="entry name" value="Nucleotide-diphossugar_trans"/>
</dbReference>
<dbReference type="EMBL" id="LAZR01011502">
    <property type="protein sequence ID" value="KKM61340.1"/>
    <property type="molecule type" value="Genomic_DNA"/>
</dbReference>
<accession>A0A0F9LBC6</accession>
<keyword evidence="2" id="KW-0548">Nucleotidyltransferase</keyword>
<reference evidence="3" key="1">
    <citation type="journal article" date="2015" name="Nature">
        <title>Complex archaea that bridge the gap between prokaryotes and eukaryotes.</title>
        <authorList>
            <person name="Spang A."/>
            <person name="Saw J.H."/>
            <person name="Jorgensen S.L."/>
            <person name="Zaremba-Niedzwiedzka K."/>
            <person name="Martijn J."/>
            <person name="Lind A.E."/>
            <person name="van Eijk R."/>
            <person name="Schleper C."/>
            <person name="Guy L."/>
            <person name="Ettema T.J."/>
        </authorList>
    </citation>
    <scope>NUCLEOTIDE SEQUENCE</scope>
</reference>
<dbReference type="PANTHER" id="PTHR43584">
    <property type="entry name" value="NUCLEOTIDYL TRANSFERASE"/>
    <property type="match status" value="1"/>
</dbReference>
<evidence type="ECO:0008006" key="4">
    <source>
        <dbReference type="Google" id="ProtNLM"/>
    </source>
</evidence>
<dbReference type="Gene3D" id="3.90.550.10">
    <property type="entry name" value="Spore Coat Polysaccharide Biosynthesis Protein SpsA, Chain A"/>
    <property type="match status" value="1"/>
</dbReference>
<comment type="caution">
    <text evidence="3">The sequence shown here is derived from an EMBL/GenBank/DDBJ whole genome shotgun (WGS) entry which is preliminary data.</text>
</comment>